<reference evidence="7 8" key="1">
    <citation type="submission" date="2018-08" db="EMBL/GenBank/DDBJ databases">
        <title>Genomic Encyclopedia of Type Strains, Phase IV (KMG-IV): sequencing the most valuable type-strain genomes for metagenomic binning, comparative biology and taxonomic classification.</title>
        <authorList>
            <person name="Goeker M."/>
        </authorList>
    </citation>
    <scope>NUCLEOTIDE SEQUENCE [LARGE SCALE GENOMIC DNA]</scope>
    <source>
        <strain evidence="7 8">DSM 25527</strain>
    </source>
</reference>
<dbReference type="GO" id="GO:0005886">
    <property type="term" value="C:plasma membrane"/>
    <property type="evidence" value="ECO:0007669"/>
    <property type="project" value="InterPro"/>
</dbReference>
<feature type="domain" description="Translocation and assembly module TamB C-terminal" evidence="6">
    <location>
        <begin position="1064"/>
        <end position="1408"/>
    </location>
</feature>
<dbReference type="PANTHER" id="PTHR36985:SF1">
    <property type="entry name" value="TRANSLOCATION AND ASSEMBLY MODULE SUBUNIT TAMB"/>
    <property type="match status" value="1"/>
</dbReference>
<evidence type="ECO:0000256" key="3">
    <source>
        <dbReference type="ARBA" id="ARBA00022989"/>
    </source>
</evidence>
<comment type="subcellular location">
    <subcellularLocation>
        <location evidence="1">Membrane</location>
        <topology evidence="1">Single-pass membrane protein</topology>
    </subcellularLocation>
</comment>
<dbReference type="Proteomes" id="UP000266568">
    <property type="component" value="Unassembled WGS sequence"/>
</dbReference>
<evidence type="ECO:0000313" key="8">
    <source>
        <dbReference type="Proteomes" id="UP000266568"/>
    </source>
</evidence>
<dbReference type="GO" id="GO:0097347">
    <property type="term" value="C:TAM protein secretion complex"/>
    <property type="evidence" value="ECO:0007669"/>
    <property type="project" value="TreeGrafter"/>
</dbReference>
<evidence type="ECO:0000256" key="2">
    <source>
        <dbReference type="ARBA" id="ARBA00022692"/>
    </source>
</evidence>
<proteinExistence type="predicted"/>
<evidence type="ECO:0000256" key="1">
    <source>
        <dbReference type="ARBA" id="ARBA00004167"/>
    </source>
</evidence>
<comment type="caution">
    <text evidence="7">The sequence shown here is derived from an EMBL/GenBank/DDBJ whole genome shotgun (WGS) entry which is preliminary data.</text>
</comment>
<evidence type="ECO:0000313" key="7">
    <source>
        <dbReference type="EMBL" id="RIA47006.1"/>
    </source>
</evidence>
<accession>A0A397PBP9</accession>
<gene>
    <name evidence="7" type="ORF">DFR49_1571</name>
</gene>
<evidence type="ECO:0000256" key="5">
    <source>
        <dbReference type="SAM" id="Phobius"/>
    </source>
</evidence>
<name>A0A397PBP9_9SPHN</name>
<dbReference type="RefSeq" id="WP_119035027.1">
    <property type="nucleotide sequence ID" value="NZ_QXDC01000002.1"/>
</dbReference>
<dbReference type="Pfam" id="PF04357">
    <property type="entry name" value="TamB"/>
    <property type="match status" value="1"/>
</dbReference>
<dbReference type="InterPro" id="IPR007452">
    <property type="entry name" value="TamB_C"/>
</dbReference>
<organism evidence="7 8">
    <name type="scientific">Hephaestia caeni</name>
    <dbReference type="NCBI Taxonomy" id="645617"/>
    <lineage>
        <taxon>Bacteria</taxon>
        <taxon>Pseudomonadati</taxon>
        <taxon>Pseudomonadota</taxon>
        <taxon>Alphaproteobacteria</taxon>
        <taxon>Sphingomonadales</taxon>
        <taxon>Sphingomonadaceae</taxon>
        <taxon>Hephaestia</taxon>
    </lineage>
</organism>
<keyword evidence="8" id="KW-1185">Reference proteome</keyword>
<dbReference type="PANTHER" id="PTHR36985">
    <property type="entry name" value="TRANSLOCATION AND ASSEMBLY MODULE SUBUNIT TAMB"/>
    <property type="match status" value="1"/>
</dbReference>
<feature type="transmembrane region" description="Helical" evidence="5">
    <location>
        <begin position="31"/>
        <end position="50"/>
    </location>
</feature>
<protein>
    <submittedName>
        <fullName evidence="7">Autotransporter secretion inner membrane protein TamB</fullName>
    </submittedName>
</protein>
<keyword evidence="4 5" id="KW-0472">Membrane</keyword>
<evidence type="ECO:0000259" key="6">
    <source>
        <dbReference type="Pfam" id="PF04357"/>
    </source>
</evidence>
<dbReference type="GO" id="GO:0009306">
    <property type="term" value="P:protein secretion"/>
    <property type="evidence" value="ECO:0007669"/>
    <property type="project" value="InterPro"/>
</dbReference>
<evidence type="ECO:0000256" key="4">
    <source>
        <dbReference type="ARBA" id="ARBA00023136"/>
    </source>
</evidence>
<sequence length="1408" mass="147412">MAGDDAIGDSEGATETVVVEKRPLWFRLLKWIGVAILGLLVLAAAILLGLNTGPGKRFLVNQIGAYTTATGLNVQVGRIEGSIYGKMELRDVRVRDPKGVFLTTPQLAIDWRPFEYLNNHIDVRALTSPLVTLQRSPEFIVQPTQENAPLLPDIDIDVNQLKIDRFILAPSFTGAKRIIRIAGDAHIADRRAQLNVDAATLNAADAVGGDRLKLVLDAVPDDNRLAADVRLVAPANGAVAGYTGVKKPLTFTLAGRGDWKAWAGKASATLGGASLLDLDLAAHEGAIKVRGNAHPGLYMAGPVERLTAPQLDIALDTTLNERKADSQLRLRSAALAVAAQGLIDFGNSRFDNFRVDARLLTPGAIAENLNGRDVMASLALDGSMATPTVNYVVRAAAIGFGDTVVEQVYASGLARVDADRILIPIDARARRVSGLNAAAGGLLTNVRINGDLAITGPQILSDNLKIRSDKIDATAIIAANVSTGRYTGALKGRVNDYRIESIGIVNLTTDAHLVPGAKGGFGIAGHVVARTSQIFNSGVRSFLGGNALVSTDVGYSPEGIVTFERLRLSAPQFRITSGSGRYDPAGGILFNANATSTQYGPITARVTGTTTSPQVVLRAPRPGVGVGLVDLEARVRGRDGAYAVLATGGTNYGPFSADVLVRPGNALTVDVNKLLFAGVDFHGRVQQTAAGPFAGALDFAGSGLNGRVQLAAAGDVQRADVNARAFAAKIPGAVDFTIGRAIITGTAILYPAAPSIVADAQVADLRYGVTTIAEARAKVNYKGGNGTAQLVANGSNGVPFRIAANARLNPNDYLVALKGMASGINFATANPAHITAADDTYRLAPTRIDFDKGSLRLAGSYGSGMAVQSRLDKLDLSILNAFVPDLNIGGAATGSLDFSQPDAATFPQMDARLNIANFTRSGIAAVSTPVDVVLNGRLLPDGGDARALFKRGPTTIGRMVARLSPLPPGAGSWSERLMGAPLSGGIRYSGPSAVLFSLAALPGQQLTGPIAVGVDFSGRLRAPDFNGVVRADNLTYTNETYGTRLTNMKLQGRFTSSRFEITTLQARAGEGSVSAQGSVGFAADSGFPIDITAQLDNAQLAKSDALGATASGTLRVTNGAERGGLIAGDLTIPEARYKIIWQGAADVPELQGVRRKGAAPQQESAQGGVPSRFRLRINVKADNRIFVSGMGLESEWKSDLRVRGTTSDPRISGTLEMVRGTYSFAGKRFDVDHGIVRFEGGALTNPQIDIAATTEQEDIKATIAITGSAQDPHIAFSSTPEMPQDEVLSRLLFGNSPENLSATEAIQLAAALNSLRGGGGGLNPLGTLRSATGIDRLRILGADEAGGRGTALAAGKYLTDDIYIEIITDARGFTATQLEIALSKALSVLSQTGSFGGSNVTLRYKKDY</sequence>
<keyword evidence="2 5" id="KW-0812">Transmembrane</keyword>
<dbReference type="OrthoDB" id="7784409at2"/>
<keyword evidence="3 5" id="KW-1133">Transmembrane helix</keyword>
<dbReference type="EMBL" id="QXDC01000002">
    <property type="protein sequence ID" value="RIA47006.1"/>
    <property type="molecule type" value="Genomic_DNA"/>
</dbReference>